<dbReference type="EMBL" id="CAXAMN010013780">
    <property type="protein sequence ID" value="CAK9041738.1"/>
    <property type="molecule type" value="Genomic_DNA"/>
</dbReference>
<dbReference type="PROSITE" id="PS50158">
    <property type="entry name" value="ZF_CCHC"/>
    <property type="match status" value="1"/>
</dbReference>
<dbReference type="Pfam" id="PF07727">
    <property type="entry name" value="RVT_2"/>
    <property type="match status" value="1"/>
</dbReference>
<dbReference type="Proteomes" id="UP001642484">
    <property type="component" value="Unassembled WGS sequence"/>
</dbReference>
<proteinExistence type="predicted"/>
<reference evidence="4 5" key="1">
    <citation type="submission" date="2024-02" db="EMBL/GenBank/DDBJ databases">
        <authorList>
            <person name="Chen Y."/>
            <person name="Shah S."/>
            <person name="Dougan E. K."/>
            <person name="Thang M."/>
            <person name="Chan C."/>
        </authorList>
    </citation>
    <scope>NUCLEOTIDE SEQUENCE [LARGE SCALE GENOMIC DNA]</scope>
</reference>
<dbReference type="CDD" id="cd09272">
    <property type="entry name" value="RNase_HI_RT_Ty1"/>
    <property type="match status" value="1"/>
</dbReference>
<feature type="domain" description="CCHC-type" evidence="3">
    <location>
        <begin position="346"/>
        <end position="359"/>
    </location>
</feature>
<dbReference type="InterPro" id="IPR036875">
    <property type="entry name" value="Znf_CCHC_sf"/>
</dbReference>
<evidence type="ECO:0000256" key="2">
    <source>
        <dbReference type="SAM" id="MobiDB-lite"/>
    </source>
</evidence>
<dbReference type="SMART" id="SM00343">
    <property type="entry name" value="ZnF_C2HC"/>
    <property type="match status" value="1"/>
</dbReference>
<keyword evidence="5" id="KW-1185">Reference proteome</keyword>
<dbReference type="PANTHER" id="PTHR11439:SF515">
    <property type="entry name" value="GAG-POL POLYPROTEIN"/>
    <property type="match status" value="1"/>
</dbReference>
<keyword evidence="1" id="KW-0862">Zinc</keyword>
<feature type="compositionally biased region" description="Polar residues" evidence="2">
    <location>
        <begin position="2057"/>
        <end position="2074"/>
    </location>
</feature>
<protein>
    <recommendedName>
        <fullName evidence="3">CCHC-type domain-containing protein</fullName>
    </recommendedName>
</protein>
<evidence type="ECO:0000313" key="5">
    <source>
        <dbReference type="Proteomes" id="UP001642484"/>
    </source>
</evidence>
<feature type="region of interest" description="Disordered" evidence="2">
    <location>
        <begin position="398"/>
        <end position="433"/>
    </location>
</feature>
<organism evidence="4 5">
    <name type="scientific">Durusdinium trenchii</name>
    <dbReference type="NCBI Taxonomy" id="1381693"/>
    <lineage>
        <taxon>Eukaryota</taxon>
        <taxon>Sar</taxon>
        <taxon>Alveolata</taxon>
        <taxon>Dinophyceae</taxon>
        <taxon>Suessiales</taxon>
        <taxon>Symbiodiniaceae</taxon>
        <taxon>Durusdinium</taxon>
    </lineage>
</organism>
<keyword evidence="1" id="KW-0479">Metal-binding</keyword>
<feature type="region of interest" description="Disordered" evidence="2">
    <location>
        <begin position="2056"/>
        <end position="2086"/>
    </location>
</feature>
<feature type="compositionally biased region" description="Low complexity" evidence="2">
    <location>
        <begin position="400"/>
        <end position="429"/>
    </location>
</feature>
<dbReference type="InterPro" id="IPR013103">
    <property type="entry name" value="RVT_2"/>
</dbReference>
<keyword evidence="1" id="KW-0863">Zinc-finger</keyword>
<dbReference type="SUPFAM" id="SSF57756">
    <property type="entry name" value="Retrovirus zinc finger-like domains"/>
    <property type="match status" value="1"/>
</dbReference>
<dbReference type="PANTHER" id="PTHR11439">
    <property type="entry name" value="GAG-POL-RELATED RETROTRANSPOSON"/>
    <property type="match status" value="1"/>
</dbReference>
<accession>A0ABP0LS00</accession>
<evidence type="ECO:0000256" key="1">
    <source>
        <dbReference type="PROSITE-ProRule" id="PRU00047"/>
    </source>
</evidence>
<feature type="region of interest" description="Disordered" evidence="2">
    <location>
        <begin position="1098"/>
        <end position="1136"/>
    </location>
</feature>
<name>A0ABP0LS00_9DINO</name>
<evidence type="ECO:0000313" key="4">
    <source>
        <dbReference type="EMBL" id="CAK9041738.1"/>
    </source>
</evidence>
<gene>
    <name evidence="4" type="ORF">CCMP2556_LOCUS22341</name>
</gene>
<comment type="caution">
    <text evidence="4">The sequence shown here is derived from an EMBL/GenBank/DDBJ whole genome shotgun (WGS) entry which is preliminary data.</text>
</comment>
<dbReference type="InterPro" id="IPR001878">
    <property type="entry name" value="Znf_CCHC"/>
</dbReference>
<evidence type="ECO:0000259" key="3">
    <source>
        <dbReference type="PROSITE" id="PS50158"/>
    </source>
</evidence>
<sequence>MACAQVPIWFCHSQGSVNYVVAYPKPQPIALARLGMAQDMAEDISYLSSSLMAWAQRKTLARYYELPFILALCLEQPWGPGMSCLDGMALSLERTSPAVAYAIQQGGVDSKQLGKPGVFNPTDGRSSFLDWADSIITLSDSNMPGIYEVLEWIVTSQQKTPITQGDVLLHFPHLDPLLVQYADTNVYAMLTTYTMGEARSLVRQARRPNGFEAFRLLQIRFNPVTIGRQRADLMKITNPAAAISIDKLAAELVNWENLIVQYESRPGADRVSDAMKMAALVHMVPNALKQHLHMNAARYTTNLELREEVMSYVEQVAPVASTTMDVGSVGVSKGGKKGGGKAKPVCHNCGKTGHYKDQCWSRPKPLNAVEKETSPLLSQLQSNYARAAVEEFQRLRSTGASSSSAPSPPVVQISTPSSPTSPGAASSALPKPPVSTGSLTIKHLCALSRAQAIARRIVADAEQGRFDEMERRIEQYLQGACPLTVTVDSGAAASVAPAEAFAEHEQLAPVDGVSFLSANGEIEGKVKGTESSVAQVHKVLMSAAQVANRGHRILLAPYWEDSWIEEIETGERMQLHQEEGVYVQRMHVVHPSREGFNGPAPCRSFFIHAVNAEEAEEETTAARDEAHELAVHPSSDVYGAGPMSLNVDTSDYFPEGWEDYEAPAGGVDEELHGELSGGAQEVDQHNVTHLPYRSWCNHCVRGRGRALAHQRVREDADDKARRRPRVSMDYFYLGRREEECLPLLAILEEKSQRTFSVAMPCKGVTDHQYPVTIVVKLLRCLGLQDAVLKTDTERSLVALRNEVQARLPGVGFEDAVKGESETNGPIENAVGKLQGMCRTLKSALEANYGAAISSRHPILPWLIDYAGTLLSRFSRGQDGRTPYERSTGKRWQLKLPAFGECVLFQRLKGERNPAKIEPRFEDGVYLGLQEGTALMWIGTDRGVERAWSVKRRPRDEQWKKEALESLIGLPWQLKPPVTADPGPLRPIEIELSEEPKIPEPLVKLKGRDYVPRGLYIRRDVELQQFGYTEGCDGCLAAQSGLAHRQHSRVCKARIANELSKTEDGKARVERVHERAERYIVAYKNREDERKRKLDDDKLAKGKKATLRKSEDEEITELDKILGPSPGTESSGLRPPDQKFELVRREVSLDETAELMLGEEVEARRILLQTGALTVKAAYSFSSPVLVELFSPPRLTDYAQRRALGQGLALDLTTSDDQGVAWDFNVKERKDSASEPIESMSPDLLLGCPPCRMYSLLQYLNQHRVDPEVWDKAMTEAENHLEFCVEQYEAQMRRNKFLLHEHPAFATSWKSPSVERLKDKEGVFHVVGDMCEQDMRVSDEHGEGFAKKSTGYLTNSECIAQELSKRCSNDPDALSVFRQVNFSATKGQYPGQGGPSWERVQRRVTFDLTNHRLLQDLRDVHSATKETLEFRIPSQCKQVETVFYHIKPGKVWRRHVPLLGGKAKQCEVYPNLLLRSILKGLRKQLKKVKPMSALSFGPTNEEVDLDIELAPSGLQLADDWISFVDEISGKPLSAAGVRKARAEEIDYAVRYGVWDTVPIAEAYEYDSKGPISSRWIDINKGDEDHPSYRSRLVIQEIRQSHIEAVFAATPPLESVRMLLSLQRSCTDLDSKGRRKKVLFVDIRRAHWTARIFRRVYVRLPVEAGNPEGTCGRLNKAMYGCRDAAACWELEITDFFTTNGFAPGIGSPVLFVNTTRDLKVSIHGDDITVLGFEDDLMWLYKQMGTRYEMKFGGLLGPDKADVQNVAILNRLVHCGPTATTFEADPRHVEIILNELNLTTAKTVSSPGVSSSNPDETLLTGTDITRYRSLTMRANYLSLDRPDIAYATKELARGMQNPTQGHYNGLKRLARYLGGHRRLVWSYAEQSEQSKLKMFSDSDDGGCLATRKSTSGGALMHGSHLLKFYSSTQHVISLSSGESEFYAGIKAGSVLLGGIATMQDLGCEFSAELVFDASAAKTMLGRRGHGKAKHIARCFLWLQQRIQDGDIMLGKCGTSVNPADLATKHLDGARIPKKRGAQEFRKVSHVYSLPELKSRHAYKANQQALKTQQAPVQQPQTLKRAHQEPLQAH</sequence>